<evidence type="ECO:0000259" key="12">
    <source>
        <dbReference type="PROSITE" id="PS50011"/>
    </source>
</evidence>
<dbReference type="SMART" id="SM00220">
    <property type="entry name" value="S_TKc"/>
    <property type="match status" value="1"/>
</dbReference>
<reference evidence="13 14" key="1">
    <citation type="journal article" date="2018" name="ISME J.">
        <title>A methanotrophic archaeon couples anaerobic oxidation of methane to Fe(III) reduction.</title>
        <authorList>
            <person name="Cai C."/>
            <person name="Leu A.O."/>
            <person name="Xie G.J."/>
            <person name="Guo J."/>
            <person name="Feng Y."/>
            <person name="Zhao J.X."/>
            <person name="Tyson G.W."/>
            <person name="Yuan Z."/>
            <person name="Hu S."/>
        </authorList>
    </citation>
    <scope>NUCLEOTIDE SEQUENCE [LARGE SCALE GENOMIC DNA]</scope>
    <source>
        <strain evidence="13">FeB_12</strain>
    </source>
</reference>
<dbReference type="PROSITE" id="PS50005">
    <property type="entry name" value="TPR"/>
    <property type="match status" value="2"/>
</dbReference>
<keyword evidence="9" id="KW-0802">TPR repeat</keyword>
<evidence type="ECO:0000256" key="9">
    <source>
        <dbReference type="PROSITE-ProRule" id="PRU00339"/>
    </source>
</evidence>
<evidence type="ECO:0000256" key="3">
    <source>
        <dbReference type="ARBA" id="ARBA00022679"/>
    </source>
</evidence>
<dbReference type="GO" id="GO:0005524">
    <property type="term" value="F:ATP binding"/>
    <property type="evidence" value="ECO:0007669"/>
    <property type="project" value="UniProtKB-UniRule"/>
</dbReference>
<comment type="catalytic activity">
    <reaction evidence="7">
        <text>L-threonyl-[protein] + ATP = O-phospho-L-threonyl-[protein] + ADP + H(+)</text>
        <dbReference type="Rhea" id="RHEA:46608"/>
        <dbReference type="Rhea" id="RHEA-COMP:11060"/>
        <dbReference type="Rhea" id="RHEA-COMP:11605"/>
        <dbReference type="ChEBI" id="CHEBI:15378"/>
        <dbReference type="ChEBI" id="CHEBI:30013"/>
        <dbReference type="ChEBI" id="CHEBI:30616"/>
        <dbReference type="ChEBI" id="CHEBI:61977"/>
        <dbReference type="ChEBI" id="CHEBI:456216"/>
        <dbReference type="EC" id="2.7.11.1"/>
    </reaction>
</comment>
<dbReference type="Gene3D" id="3.30.200.20">
    <property type="entry name" value="Phosphorylase Kinase, domain 1"/>
    <property type="match status" value="1"/>
</dbReference>
<dbReference type="FunFam" id="3.30.200.20:FF:000035">
    <property type="entry name" value="Serine/threonine protein kinase Stk1"/>
    <property type="match status" value="1"/>
</dbReference>
<keyword evidence="11" id="KW-0812">Transmembrane</keyword>
<feature type="repeat" description="TPR" evidence="9">
    <location>
        <begin position="630"/>
        <end position="663"/>
    </location>
</feature>
<dbReference type="SUPFAM" id="SSF56112">
    <property type="entry name" value="Protein kinase-like (PK-like)"/>
    <property type="match status" value="1"/>
</dbReference>
<dbReference type="Gene3D" id="3.40.50.10610">
    <property type="entry name" value="ABC-type transport auxiliary lipoprotein component"/>
    <property type="match status" value="1"/>
</dbReference>
<proteinExistence type="predicted"/>
<dbReference type="SMART" id="SM00028">
    <property type="entry name" value="TPR"/>
    <property type="match status" value="7"/>
</dbReference>
<keyword evidence="6 10" id="KW-0067">ATP-binding</keyword>
<name>A0A855X9D4_9BACT</name>
<dbReference type="Pfam" id="PF00069">
    <property type="entry name" value="Pkinase"/>
    <property type="match status" value="1"/>
</dbReference>
<feature type="transmembrane region" description="Helical" evidence="11">
    <location>
        <begin position="296"/>
        <end position="317"/>
    </location>
</feature>
<sequence length="887" mass="99386">MTESSDDTRTHVPLTTGTMVSHYRIIEKIGAGGMGEVYLAEDTKLDRKVALKFLPLQLCHDPECRARFTREAQAAAKLDHPNIVSVFEVGEYQGRPFFSMQHVEGLSLKEVLAGKAMPLDRVIEIGIQVCDGLQAAHERGITHRDIKPSNILIDSHGRARIVDFGLASILGTEQLTKTGSTLGTIGYMSPEQVRGDHVDQRTDIFSFGVVLYEMITGHPPFKADSEAATLHAITNTKPELLARFRREVPPELQTVIDKALEKNVSTRYQHTDDLAADLRRLSSTATSRPKARRDWWNRYVVTSSAVVLLIVAGYWVVNEYVLNKGTRPESGRKMVAVLPFENLGSPEDEYFADGITEEITTNLASLSGLGVISRTSSMQYKKTDKGLKQIGKELGVDYVLEGTIRWEKAGAQNRVRITPQLIRVSDDSHVWADRYDAVLTDVFQVQSTIANEVAAALDVTLLQSERDVLAQRPNVDPQAYDYYLRGKQYFSVARYKQAEIPLAENMFLKAIERAPDFALAYAELGSLYTETYWDGTIRTQSRLDSARIMVEKAMQLAPNSAEAHEAVGWYYYHGLRDYERALDEFSKVLRIQPNNALALASIAWVERRQGKWQEAIAGLEQVNRLDPRDAWYRYELGMTYYCVHRYSEAIAQFDQVIDLQPTHQWVYLIKAMAVFVQTGDPAAARKVLDAGRSVLGRWPELTWMEVYFDVSERKYDSALCLLTAPASVVYPGTSGTPDASDYYSVKGFTYQMMGRPQSAKLYFDSARVQLEKRLSQTPNSAPLLSSMAYVLVGLGQFDRAIAMAKRSVDLLPITTDALDGPDLVRTLAMVYALAGQQDKAIETLDYLLSIPSPMSAKALAVMPEFTSLRNNPKFQQLLIKYGQNHGA</sequence>
<evidence type="ECO:0000256" key="6">
    <source>
        <dbReference type="ARBA" id="ARBA00022840"/>
    </source>
</evidence>
<evidence type="ECO:0000256" key="8">
    <source>
        <dbReference type="ARBA" id="ARBA00048679"/>
    </source>
</evidence>
<feature type="domain" description="Protein kinase" evidence="12">
    <location>
        <begin position="23"/>
        <end position="281"/>
    </location>
</feature>
<dbReference type="InterPro" id="IPR000719">
    <property type="entry name" value="Prot_kinase_dom"/>
</dbReference>
<keyword evidence="11" id="KW-0472">Membrane</keyword>
<evidence type="ECO:0000256" key="5">
    <source>
        <dbReference type="ARBA" id="ARBA00022777"/>
    </source>
</evidence>
<dbReference type="SUPFAM" id="SSF48452">
    <property type="entry name" value="TPR-like"/>
    <property type="match status" value="2"/>
</dbReference>
<comment type="caution">
    <text evidence="13">The sequence shown here is derived from an EMBL/GenBank/DDBJ whole genome shotgun (WGS) entry which is preliminary data.</text>
</comment>
<dbReference type="PROSITE" id="PS00108">
    <property type="entry name" value="PROTEIN_KINASE_ST"/>
    <property type="match status" value="1"/>
</dbReference>
<evidence type="ECO:0000256" key="1">
    <source>
        <dbReference type="ARBA" id="ARBA00012513"/>
    </source>
</evidence>
<dbReference type="Gene3D" id="1.10.510.10">
    <property type="entry name" value="Transferase(Phosphotransferase) domain 1"/>
    <property type="match status" value="1"/>
</dbReference>
<dbReference type="InterPro" id="IPR008271">
    <property type="entry name" value="Ser/Thr_kinase_AS"/>
</dbReference>
<organism evidence="13 14">
    <name type="scientific">candidate division GN15 bacterium</name>
    <dbReference type="NCBI Taxonomy" id="2072418"/>
    <lineage>
        <taxon>Bacteria</taxon>
        <taxon>candidate division GN15</taxon>
    </lineage>
</organism>
<evidence type="ECO:0000313" key="14">
    <source>
        <dbReference type="Proteomes" id="UP000250918"/>
    </source>
</evidence>
<protein>
    <recommendedName>
        <fullName evidence="1">non-specific serine/threonine protein kinase</fullName>
        <ecNumber evidence="1">2.7.11.1</ecNumber>
    </recommendedName>
</protein>
<evidence type="ECO:0000256" key="7">
    <source>
        <dbReference type="ARBA" id="ARBA00047899"/>
    </source>
</evidence>
<dbReference type="FunFam" id="1.10.510.10:FF:000021">
    <property type="entry name" value="Serine/threonine protein kinase"/>
    <property type="match status" value="1"/>
</dbReference>
<dbReference type="EMBL" id="PQAP01000035">
    <property type="protein sequence ID" value="PWB74349.1"/>
    <property type="molecule type" value="Genomic_DNA"/>
</dbReference>
<dbReference type="AlphaFoldDB" id="A0A855X9D4"/>
<dbReference type="EC" id="2.7.11.1" evidence="1"/>
<feature type="binding site" evidence="10">
    <location>
        <position position="52"/>
    </location>
    <ligand>
        <name>ATP</name>
        <dbReference type="ChEBI" id="CHEBI:30616"/>
    </ligand>
</feature>
<gene>
    <name evidence="13" type="ORF">C3F09_04085</name>
</gene>
<dbReference type="InterPro" id="IPR011009">
    <property type="entry name" value="Kinase-like_dom_sf"/>
</dbReference>
<dbReference type="InterPro" id="IPR017441">
    <property type="entry name" value="Protein_kinase_ATP_BS"/>
</dbReference>
<evidence type="ECO:0000256" key="10">
    <source>
        <dbReference type="PROSITE-ProRule" id="PRU10141"/>
    </source>
</evidence>
<evidence type="ECO:0000313" key="13">
    <source>
        <dbReference type="EMBL" id="PWB74349.1"/>
    </source>
</evidence>
<dbReference type="Gene3D" id="1.25.40.10">
    <property type="entry name" value="Tetratricopeptide repeat domain"/>
    <property type="match status" value="3"/>
</dbReference>
<dbReference type="PROSITE" id="PS50011">
    <property type="entry name" value="PROTEIN_KINASE_DOM"/>
    <property type="match status" value="1"/>
</dbReference>
<comment type="catalytic activity">
    <reaction evidence="8">
        <text>L-seryl-[protein] + ATP = O-phospho-L-seryl-[protein] + ADP + H(+)</text>
        <dbReference type="Rhea" id="RHEA:17989"/>
        <dbReference type="Rhea" id="RHEA-COMP:9863"/>
        <dbReference type="Rhea" id="RHEA-COMP:11604"/>
        <dbReference type="ChEBI" id="CHEBI:15378"/>
        <dbReference type="ChEBI" id="CHEBI:29999"/>
        <dbReference type="ChEBI" id="CHEBI:30616"/>
        <dbReference type="ChEBI" id="CHEBI:83421"/>
        <dbReference type="ChEBI" id="CHEBI:456216"/>
        <dbReference type="EC" id="2.7.11.1"/>
    </reaction>
</comment>
<dbReference type="CDD" id="cd14014">
    <property type="entry name" value="STKc_PknB_like"/>
    <property type="match status" value="1"/>
</dbReference>
<keyword evidence="4 10" id="KW-0547">Nucleotide-binding</keyword>
<evidence type="ECO:0000256" key="2">
    <source>
        <dbReference type="ARBA" id="ARBA00022527"/>
    </source>
</evidence>
<dbReference type="PROSITE" id="PS00107">
    <property type="entry name" value="PROTEIN_KINASE_ATP"/>
    <property type="match status" value="1"/>
</dbReference>
<keyword evidence="2" id="KW-0723">Serine/threonine-protein kinase</keyword>
<keyword evidence="5" id="KW-0418">Kinase</keyword>
<evidence type="ECO:0000256" key="11">
    <source>
        <dbReference type="SAM" id="Phobius"/>
    </source>
</evidence>
<dbReference type="InterPro" id="IPR019734">
    <property type="entry name" value="TPR_rpt"/>
</dbReference>
<feature type="repeat" description="TPR" evidence="9">
    <location>
        <begin position="566"/>
        <end position="595"/>
    </location>
</feature>
<dbReference type="GO" id="GO:0004674">
    <property type="term" value="F:protein serine/threonine kinase activity"/>
    <property type="evidence" value="ECO:0007669"/>
    <property type="project" value="UniProtKB-KW"/>
</dbReference>
<dbReference type="InterPro" id="IPR011990">
    <property type="entry name" value="TPR-like_helical_dom_sf"/>
</dbReference>
<dbReference type="Proteomes" id="UP000250918">
    <property type="component" value="Unassembled WGS sequence"/>
</dbReference>
<evidence type="ECO:0000256" key="4">
    <source>
        <dbReference type="ARBA" id="ARBA00022741"/>
    </source>
</evidence>
<dbReference type="PANTHER" id="PTHR43289:SF34">
    <property type="entry name" value="SERINE_THREONINE-PROTEIN KINASE YBDM-RELATED"/>
    <property type="match status" value="1"/>
</dbReference>
<keyword evidence="3" id="KW-0808">Transferase</keyword>
<accession>A0A855X9D4</accession>
<keyword evidence="11" id="KW-1133">Transmembrane helix</keyword>
<dbReference type="PANTHER" id="PTHR43289">
    <property type="entry name" value="MITOGEN-ACTIVATED PROTEIN KINASE KINASE KINASE 20-RELATED"/>
    <property type="match status" value="1"/>
</dbReference>